<evidence type="ECO:0000313" key="2">
    <source>
        <dbReference type="EMBL" id="KAE9007061.1"/>
    </source>
</evidence>
<evidence type="ECO:0000313" key="4">
    <source>
        <dbReference type="Proteomes" id="UP000429607"/>
    </source>
</evidence>
<dbReference type="EMBL" id="QXFT01002371">
    <property type="protein sequence ID" value="KAE9299353.1"/>
    <property type="molecule type" value="Genomic_DNA"/>
</dbReference>
<protein>
    <submittedName>
        <fullName evidence="2">Uncharacterized protein</fullName>
    </submittedName>
</protein>
<comment type="caution">
    <text evidence="2">The sequence shown here is derived from an EMBL/GenBank/DDBJ whole genome shotgun (WGS) entry which is preliminary data.</text>
</comment>
<evidence type="ECO:0000313" key="3">
    <source>
        <dbReference type="EMBL" id="KAE9299353.1"/>
    </source>
</evidence>
<dbReference type="EMBL" id="QXFV01001391">
    <property type="protein sequence ID" value="KAE9007061.1"/>
    <property type="molecule type" value="Genomic_DNA"/>
</dbReference>
<dbReference type="AlphaFoldDB" id="A0A6A3KI87"/>
<evidence type="ECO:0000313" key="1">
    <source>
        <dbReference type="EMBL" id="KAE8986135.1"/>
    </source>
</evidence>
<dbReference type="Proteomes" id="UP000434957">
    <property type="component" value="Unassembled WGS sequence"/>
</dbReference>
<accession>A0A6A3KI87</accession>
<proteinExistence type="predicted"/>
<gene>
    <name evidence="2" type="ORF">PR001_g17059</name>
    <name evidence="1" type="ORF">PR002_g22441</name>
    <name evidence="3" type="ORF">PR003_g23022</name>
</gene>
<reference evidence="4 6" key="1">
    <citation type="submission" date="2018-09" db="EMBL/GenBank/DDBJ databases">
        <title>Genomic investigation of the strawberry pathogen Phytophthora fragariae indicates pathogenicity is determined by transcriptional variation in three key races.</title>
        <authorList>
            <person name="Adams T.M."/>
            <person name="Armitage A.D."/>
            <person name="Sobczyk M.K."/>
            <person name="Bates H.J."/>
            <person name="Dunwell J.M."/>
            <person name="Nellist C.F."/>
            <person name="Harrison R.J."/>
        </authorList>
    </citation>
    <scope>NUCLEOTIDE SEQUENCE [LARGE SCALE GENOMIC DNA]</scope>
    <source>
        <strain evidence="2 4">SCRP249</strain>
        <strain evidence="1 6">SCRP324</strain>
        <strain evidence="3 5">SCRP333</strain>
    </source>
</reference>
<dbReference type="EMBL" id="QXFU01002407">
    <property type="protein sequence ID" value="KAE8986135.1"/>
    <property type="molecule type" value="Genomic_DNA"/>
</dbReference>
<evidence type="ECO:0000313" key="5">
    <source>
        <dbReference type="Proteomes" id="UP000434957"/>
    </source>
</evidence>
<organism evidence="2 4">
    <name type="scientific">Phytophthora rubi</name>
    <dbReference type="NCBI Taxonomy" id="129364"/>
    <lineage>
        <taxon>Eukaryota</taxon>
        <taxon>Sar</taxon>
        <taxon>Stramenopiles</taxon>
        <taxon>Oomycota</taxon>
        <taxon>Peronosporomycetes</taxon>
        <taxon>Peronosporales</taxon>
        <taxon>Peronosporaceae</taxon>
        <taxon>Phytophthora</taxon>
    </lineage>
</organism>
<name>A0A6A3KI87_9STRA</name>
<sequence>MVPALLRACAVTSLTAQALNRVGTKLRVHIKPRCNVRVAWSLYRSAVPTQ</sequence>
<evidence type="ECO:0000313" key="6">
    <source>
        <dbReference type="Proteomes" id="UP000435112"/>
    </source>
</evidence>
<dbReference type="Proteomes" id="UP000429607">
    <property type="component" value="Unassembled WGS sequence"/>
</dbReference>
<dbReference type="Proteomes" id="UP000435112">
    <property type="component" value="Unassembled WGS sequence"/>
</dbReference>
<keyword evidence="5" id="KW-1185">Reference proteome</keyword>